<name>A0A644Z3Z7_9ZZZZ</name>
<comment type="caution">
    <text evidence="1">The sequence shown here is derived from an EMBL/GenBank/DDBJ whole genome shotgun (WGS) entry which is preliminary data.</text>
</comment>
<protein>
    <submittedName>
        <fullName evidence="1">Uncharacterized protein</fullName>
    </submittedName>
</protein>
<gene>
    <name evidence="1" type="ORF">SDC9_82115</name>
</gene>
<sequence length="103" mass="12213">MKKTVEQYLQNSFERWQSIYKNGCNDPFWSDGLNINLVRNHIIYYKNKIKEEYPDGNYPEIYYKETPAEMPIQFMAKPRKLLTEIVCADVIPNVAIGEQICLF</sequence>
<dbReference type="EMBL" id="VSSQ01007314">
    <property type="protein sequence ID" value="MPM35522.1"/>
    <property type="molecule type" value="Genomic_DNA"/>
</dbReference>
<proteinExistence type="predicted"/>
<evidence type="ECO:0000313" key="1">
    <source>
        <dbReference type="EMBL" id="MPM35522.1"/>
    </source>
</evidence>
<dbReference type="AlphaFoldDB" id="A0A644Z3Z7"/>
<reference evidence="1" key="1">
    <citation type="submission" date="2019-08" db="EMBL/GenBank/DDBJ databases">
        <authorList>
            <person name="Kucharzyk K."/>
            <person name="Murdoch R.W."/>
            <person name="Higgins S."/>
            <person name="Loffler F."/>
        </authorList>
    </citation>
    <scope>NUCLEOTIDE SEQUENCE</scope>
</reference>
<accession>A0A644Z3Z7</accession>
<organism evidence="1">
    <name type="scientific">bioreactor metagenome</name>
    <dbReference type="NCBI Taxonomy" id="1076179"/>
    <lineage>
        <taxon>unclassified sequences</taxon>
        <taxon>metagenomes</taxon>
        <taxon>ecological metagenomes</taxon>
    </lineage>
</organism>